<dbReference type="NCBIfam" id="TIGR03361">
    <property type="entry name" value="VI_Rhs_Vgr"/>
    <property type="match status" value="1"/>
</dbReference>
<dbReference type="NCBIfam" id="TIGR01646">
    <property type="entry name" value="vgr_GE"/>
    <property type="match status" value="1"/>
</dbReference>
<accession>A0ABZ0WF99</accession>
<dbReference type="InterPro" id="IPR037026">
    <property type="entry name" value="Vgr_OB-fold_dom_sf"/>
</dbReference>
<dbReference type="PANTHER" id="PTHR32305:SF15">
    <property type="entry name" value="PROTEIN RHSA-RELATED"/>
    <property type="match status" value="1"/>
</dbReference>
<dbReference type="InterPro" id="IPR028244">
    <property type="entry name" value="T6SS_Rhs_Vgr_dom"/>
</dbReference>
<evidence type="ECO:0000256" key="1">
    <source>
        <dbReference type="ARBA" id="ARBA00004613"/>
    </source>
</evidence>
<proteinExistence type="inferred from homology"/>
<dbReference type="Pfam" id="PF10106">
    <property type="entry name" value="DUF2345"/>
    <property type="match status" value="1"/>
</dbReference>
<comment type="subcellular location">
    <subcellularLocation>
        <location evidence="1">Secreted</location>
    </subcellularLocation>
</comment>
<keyword evidence="3" id="KW-0964">Secreted</keyword>
<feature type="domain" description="Putative type VI secretion system Rhs element associated Vgr" evidence="7">
    <location>
        <begin position="522"/>
        <end position="629"/>
    </location>
</feature>
<dbReference type="SUPFAM" id="SSF69279">
    <property type="entry name" value="Phage tail proteins"/>
    <property type="match status" value="2"/>
</dbReference>
<dbReference type="PANTHER" id="PTHR32305">
    <property type="match status" value="1"/>
</dbReference>
<comment type="similarity">
    <text evidence="2">Belongs to the VgrG protein family.</text>
</comment>
<dbReference type="Gene3D" id="4.10.220.110">
    <property type="match status" value="1"/>
</dbReference>
<evidence type="ECO:0000259" key="7">
    <source>
        <dbReference type="Pfam" id="PF13296"/>
    </source>
</evidence>
<dbReference type="SUPFAM" id="SSF69255">
    <property type="entry name" value="gp5 N-terminal domain-like"/>
    <property type="match status" value="1"/>
</dbReference>
<evidence type="ECO:0000313" key="9">
    <source>
        <dbReference type="Proteomes" id="UP001325479"/>
    </source>
</evidence>
<protein>
    <submittedName>
        <fullName evidence="8">Type VI secretion system Vgr family protein</fullName>
    </submittedName>
</protein>
<evidence type="ECO:0000259" key="6">
    <source>
        <dbReference type="Pfam" id="PF10106"/>
    </source>
</evidence>
<evidence type="ECO:0000256" key="3">
    <source>
        <dbReference type="ARBA" id="ARBA00022525"/>
    </source>
</evidence>
<dbReference type="InterPro" id="IPR017847">
    <property type="entry name" value="T6SS_RhsGE_Vgr_subset"/>
</dbReference>
<dbReference type="Gene3D" id="2.40.50.230">
    <property type="entry name" value="Gp5 N-terminal domain"/>
    <property type="match status" value="1"/>
</dbReference>
<dbReference type="Proteomes" id="UP001325479">
    <property type="component" value="Chromosome"/>
</dbReference>
<dbReference type="Pfam" id="PF05954">
    <property type="entry name" value="Phage_GPD"/>
    <property type="match status" value="1"/>
</dbReference>
<dbReference type="InterPro" id="IPR018769">
    <property type="entry name" value="VgrG2_DUF2345"/>
</dbReference>
<sequence length="843" mass="91635">MGAQDLISIINAGISQQDRLLKLDSPLGPDVLLPQRAVGHSRMGRNFEFTVDVVSLKDSVELKSLIAQPVTLWIQQSDRSYLPHHGYVHTVRRLGSDGRLTSYQLAFSSWLHFLKFRKDARIFQEMTVESILEAVFDNHPQARGAYRFALRNPTPNRSFCVQYEDDWNFAHRLMESEGLFGFFEQAADGKSHTLVVTDDLYMCKPVEPEQVQFYRSGVNSETDAFVQWSGTRTLQSAAYATATFDYKSPLAHKAKSFPTVGDQGALPDQNEVYEYTGAYAYLESERGDHLTKLRLEEWESRAKRFHGVGSVRRIDAGKLFQLQGHPEHERDASQDREFAAIAVTWYIENNLPIGNSRPFPHSLHSQLAEVRDAHEGADPAFVIKNLDGSEGFYLAEVEAQRRSVPFRSPFEHSKPQMHMQTATVVGPSNEEVYTDSLNRIKVRMHWDRLNAGDQNASCWMRVMSSHAGSNFGGVYVPRVGQEVVVTFLDGDCDRPLVTGAVFNGAQTPQWHTQGVMSGYKSKEYKGQGFNQLVFDDTTGQNRAQLFSSTASSFLHLGYLIDQQDNNRGAYLGTGFDLKTEAYGAVRAAQGLYLSTFSRGGTSSQPLDVKEANSHLSDSANVMQTRSDSASAVQAEALTEGHSELEAFANATQSSQAGSGAAGGNASPANGFSEPVMVLGSPNGIGLTTMKSVHAAATDHINLVSGSSTYIAATKSFITSVGQKISLFAQGAGMKLFAGKGKVQVMALSDNLELTADKTLKVISTSDAVTVSAQKEITLSAGGAVIRIANGDVQVHAPGKLDFKGASHSFAGPQGENVSNSAPTSGACASQFASAAQSGAALVE</sequence>
<feature type="domain" description="Gp5/Type VI secretion system Vgr protein OB-fold" evidence="5">
    <location>
        <begin position="435"/>
        <end position="502"/>
    </location>
</feature>
<feature type="region of interest" description="Disordered" evidence="4">
    <location>
        <begin position="613"/>
        <end position="633"/>
    </location>
</feature>
<dbReference type="InterPro" id="IPR006531">
    <property type="entry name" value="Gp5/Vgr_OB"/>
</dbReference>
<evidence type="ECO:0000313" key="8">
    <source>
        <dbReference type="EMBL" id="WQD76033.1"/>
    </source>
</evidence>
<dbReference type="SUPFAM" id="SSF69349">
    <property type="entry name" value="Phage fibre proteins"/>
    <property type="match status" value="1"/>
</dbReference>
<reference evidence="8 9" key="1">
    <citation type="submission" date="2023-12" db="EMBL/GenBank/DDBJ databases">
        <title>Genome sequencing and assembly of bacterial species from a model synthetic community.</title>
        <authorList>
            <person name="Hogle S.L."/>
        </authorList>
    </citation>
    <scope>NUCLEOTIDE SEQUENCE [LARGE SCALE GENOMIC DNA]</scope>
    <source>
        <strain evidence="8 9">HAMBI 2494</strain>
    </source>
</reference>
<dbReference type="InterPro" id="IPR050708">
    <property type="entry name" value="T6SS_VgrG/RHS"/>
</dbReference>
<dbReference type="Gene3D" id="3.55.50.10">
    <property type="entry name" value="Baseplate protein-like domains"/>
    <property type="match status" value="1"/>
</dbReference>
<keyword evidence="9" id="KW-1185">Reference proteome</keyword>
<dbReference type="RefSeq" id="WP_114814971.1">
    <property type="nucleotide sequence ID" value="NZ_CP139965.1"/>
</dbReference>
<dbReference type="Pfam" id="PF04717">
    <property type="entry name" value="Phage_base_V"/>
    <property type="match status" value="1"/>
</dbReference>
<feature type="compositionally biased region" description="Polar residues" evidence="4">
    <location>
        <begin position="613"/>
        <end position="631"/>
    </location>
</feature>
<evidence type="ECO:0000256" key="4">
    <source>
        <dbReference type="SAM" id="MobiDB-lite"/>
    </source>
</evidence>
<gene>
    <name evidence="8" type="ORF">U0042_18155</name>
</gene>
<name>A0ABZ0WF99_9BURK</name>
<evidence type="ECO:0000256" key="2">
    <source>
        <dbReference type="ARBA" id="ARBA00005558"/>
    </source>
</evidence>
<dbReference type="EMBL" id="CP139965">
    <property type="protein sequence ID" value="WQD76033.1"/>
    <property type="molecule type" value="Genomic_DNA"/>
</dbReference>
<dbReference type="Pfam" id="PF13296">
    <property type="entry name" value="T6SS_Vgr"/>
    <property type="match status" value="1"/>
</dbReference>
<evidence type="ECO:0000259" key="5">
    <source>
        <dbReference type="Pfam" id="PF04717"/>
    </source>
</evidence>
<dbReference type="Gene3D" id="2.30.110.50">
    <property type="match status" value="1"/>
</dbReference>
<dbReference type="InterPro" id="IPR006533">
    <property type="entry name" value="T6SS_Vgr_RhsGE"/>
</dbReference>
<organism evidence="8 9">
    <name type="scientific">Paraburkholderia kururiensis</name>
    <dbReference type="NCBI Taxonomy" id="984307"/>
    <lineage>
        <taxon>Bacteria</taxon>
        <taxon>Pseudomonadati</taxon>
        <taxon>Pseudomonadota</taxon>
        <taxon>Betaproteobacteria</taxon>
        <taxon>Burkholderiales</taxon>
        <taxon>Burkholderiaceae</taxon>
        <taxon>Paraburkholderia</taxon>
    </lineage>
</organism>
<feature type="domain" description="DUF2345" evidence="6">
    <location>
        <begin position="665"/>
        <end position="813"/>
    </location>
</feature>